<sequence length="330" mass="36741">MRRHTQKVTWSRFVYALTRACRRFSRRYEHTPAQARAFVATLALPALRARALAAADACGYADPADHLFVIEAVAFVLAERFDVWHRAESAHPNVAEGDPDNPLVAAVYRHRPGREGETESLYIATFTAAVSGYGWGRSRMGELVGFRAVEPDLELDPRRIGYVNNSPRTRASRGFFARTWIKALLPPEARRAVGQARRARRQRKAVLAGLPSRLVRLDGQPGRPTHSVQPEGHVEPLPTGFHATTKRDLFLASLDPATLALIEHYVGPSDFWRIATGDLYPDELAATLRVPTTGPGGIEEPGGIARHRALARRRADRQRREAHGQTDLFV</sequence>
<organism evidence="1 2">
    <name type="scientific">Rubricoccus marinus</name>
    <dbReference type="NCBI Taxonomy" id="716817"/>
    <lineage>
        <taxon>Bacteria</taxon>
        <taxon>Pseudomonadati</taxon>
        <taxon>Rhodothermota</taxon>
        <taxon>Rhodothermia</taxon>
        <taxon>Rhodothermales</taxon>
        <taxon>Rubricoccaceae</taxon>
        <taxon>Rubricoccus</taxon>
    </lineage>
</organism>
<dbReference type="InParanoid" id="A0A259TU70"/>
<dbReference type="EMBL" id="MQWB01000011">
    <property type="protein sequence ID" value="OZC01299.1"/>
    <property type="molecule type" value="Genomic_DNA"/>
</dbReference>
<comment type="caution">
    <text evidence="1">The sequence shown here is derived from an EMBL/GenBank/DDBJ whole genome shotgun (WGS) entry which is preliminary data.</text>
</comment>
<dbReference type="Proteomes" id="UP000216446">
    <property type="component" value="Unassembled WGS sequence"/>
</dbReference>
<keyword evidence="2" id="KW-1185">Reference proteome</keyword>
<evidence type="ECO:0000313" key="2">
    <source>
        <dbReference type="Proteomes" id="UP000216446"/>
    </source>
</evidence>
<accession>A0A259TU70</accession>
<proteinExistence type="predicted"/>
<gene>
    <name evidence="1" type="ORF">BSZ36_17785</name>
</gene>
<dbReference type="AlphaFoldDB" id="A0A259TU70"/>
<reference evidence="1 2" key="1">
    <citation type="submission" date="2016-11" db="EMBL/GenBank/DDBJ databases">
        <title>Study of marine rhodopsin-containing bacteria.</title>
        <authorList>
            <person name="Yoshizawa S."/>
            <person name="Kumagai Y."/>
            <person name="Kogure K."/>
        </authorList>
    </citation>
    <scope>NUCLEOTIDE SEQUENCE [LARGE SCALE GENOMIC DNA]</scope>
    <source>
        <strain evidence="1 2">SG-29</strain>
    </source>
</reference>
<evidence type="ECO:0000313" key="1">
    <source>
        <dbReference type="EMBL" id="OZC01299.1"/>
    </source>
</evidence>
<dbReference type="RefSeq" id="WP_094551766.1">
    <property type="nucleotide sequence ID" value="NZ_MQWB01000011.1"/>
</dbReference>
<protein>
    <submittedName>
        <fullName evidence="1">Uncharacterized protein</fullName>
    </submittedName>
</protein>
<name>A0A259TU70_9BACT</name>